<dbReference type="Pfam" id="PF00534">
    <property type="entry name" value="Glycos_transf_1"/>
    <property type="match status" value="1"/>
</dbReference>
<organism evidence="3 4">
    <name type="scientific">Methylogaea oryzae</name>
    <dbReference type="NCBI Taxonomy" id="1295382"/>
    <lineage>
        <taxon>Bacteria</taxon>
        <taxon>Pseudomonadati</taxon>
        <taxon>Pseudomonadota</taxon>
        <taxon>Gammaproteobacteria</taxon>
        <taxon>Methylococcales</taxon>
        <taxon>Methylococcaceae</taxon>
        <taxon>Methylogaea</taxon>
    </lineage>
</organism>
<evidence type="ECO:0000313" key="4">
    <source>
        <dbReference type="Proteomes" id="UP000824988"/>
    </source>
</evidence>
<dbReference type="InterPro" id="IPR001296">
    <property type="entry name" value="Glyco_trans_1"/>
</dbReference>
<dbReference type="EMBL" id="AP019782">
    <property type="protein sequence ID" value="BBL70411.1"/>
    <property type="molecule type" value="Genomic_DNA"/>
</dbReference>
<proteinExistence type="predicted"/>
<dbReference type="PANTHER" id="PTHR45947:SF3">
    <property type="entry name" value="SULFOQUINOVOSYL TRANSFERASE SQD2"/>
    <property type="match status" value="1"/>
</dbReference>
<dbReference type="Pfam" id="PF13439">
    <property type="entry name" value="Glyco_transf_4"/>
    <property type="match status" value="1"/>
</dbReference>
<feature type="domain" description="Glycosyltransferase subfamily 4-like N-terminal" evidence="2">
    <location>
        <begin position="14"/>
        <end position="185"/>
    </location>
</feature>
<dbReference type="PANTHER" id="PTHR45947">
    <property type="entry name" value="SULFOQUINOVOSYL TRANSFERASE SQD2"/>
    <property type="match status" value="1"/>
</dbReference>
<reference evidence="3" key="1">
    <citation type="submission" date="2019-06" db="EMBL/GenBank/DDBJ databases">
        <title>Complete genome sequence of Methylogaea oryzae strain JCM16910.</title>
        <authorList>
            <person name="Asakawa S."/>
        </authorList>
    </citation>
    <scope>NUCLEOTIDE SEQUENCE</scope>
    <source>
        <strain evidence="3">E10</strain>
    </source>
</reference>
<accession>A0A8D5AJU3</accession>
<dbReference type="InterPro" id="IPR050194">
    <property type="entry name" value="Glycosyltransferase_grp1"/>
</dbReference>
<dbReference type="InterPro" id="IPR028098">
    <property type="entry name" value="Glyco_trans_4-like_N"/>
</dbReference>
<dbReference type="Proteomes" id="UP000824988">
    <property type="component" value="Chromosome"/>
</dbReference>
<dbReference type="AlphaFoldDB" id="A0A8D5AJU3"/>
<dbReference type="KEGG" id="moz:MoryE10_10170"/>
<dbReference type="RefSeq" id="WP_221048410.1">
    <property type="nucleotide sequence ID" value="NZ_AP019782.1"/>
</dbReference>
<protein>
    <submittedName>
        <fullName evidence="3">Glycosyl transferase family 1</fullName>
    </submittedName>
</protein>
<feature type="domain" description="Glycosyl transferase family 1" evidence="1">
    <location>
        <begin position="192"/>
        <end position="358"/>
    </location>
</feature>
<name>A0A8D5AJU3_9GAMM</name>
<keyword evidence="3" id="KW-0808">Transferase</keyword>
<keyword evidence="4" id="KW-1185">Reference proteome</keyword>
<gene>
    <name evidence="3" type="ORF">MoryE10_10170</name>
</gene>
<dbReference type="GO" id="GO:0016757">
    <property type="term" value="F:glycosyltransferase activity"/>
    <property type="evidence" value="ECO:0007669"/>
    <property type="project" value="InterPro"/>
</dbReference>
<sequence>MNILFVSDVFFPRVNGVSTSIDTFRREFLAQGHKVWLIAPDYFIPSEDENHILRVSSHYLFMDPEDRLMRYGHALRHLDQLRRENFDIIHIQTPFVAHYLGLRLSRELGIPRVETYHTHFEEYFYHYLPLLPRPVMRYLARWFARHQCNQLQGLIAPSRPMLDVLRHYGIPTPAEIVPTGLEPDRFELGDGDDFRAKHGIPAQRPVLLFVGRVAHEKNIGFLLKVTERVRQDIPDVLFVIAGEGPAQESLRSDTQRLGLEGHVQFIGYLDRNTELRDCYRCADLFVFSSRTETQGLVLLEAMAQAVPLVSTAEMGAKSVLSEGAGVHIASEDVEEFAGKAIALLRDPELRRALGEAGQAYARQWSAAGLAHRMLEFYRKTIAEAAHRALPSATLAPAGEADN</sequence>
<evidence type="ECO:0000259" key="2">
    <source>
        <dbReference type="Pfam" id="PF13439"/>
    </source>
</evidence>
<evidence type="ECO:0000259" key="1">
    <source>
        <dbReference type="Pfam" id="PF00534"/>
    </source>
</evidence>
<evidence type="ECO:0000313" key="3">
    <source>
        <dbReference type="EMBL" id="BBL70411.1"/>
    </source>
</evidence>